<dbReference type="GO" id="GO:0005886">
    <property type="term" value="C:plasma membrane"/>
    <property type="evidence" value="ECO:0007669"/>
    <property type="project" value="UniProtKB-SubCell"/>
</dbReference>
<gene>
    <name evidence="9" type="ORF">P7H43_11270</name>
</gene>
<dbReference type="InterPro" id="IPR027417">
    <property type="entry name" value="P-loop_NTPase"/>
</dbReference>
<dbReference type="EMBL" id="JARQBJ010000005">
    <property type="protein sequence ID" value="MDT2811057.1"/>
    <property type="molecule type" value="Genomic_DNA"/>
</dbReference>
<keyword evidence="2" id="KW-0813">Transport</keyword>
<proteinExistence type="predicted"/>
<protein>
    <submittedName>
        <fullName evidence="9">AAA family ATPase</fullName>
    </submittedName>
</protein>
<evidence type="ECO:0000313" key="10">
    <source>
        <dbReference type="Proteomes" id="UP001256711"/>
    </source>
</evidence>
<dbReference type="SMART" id="SM00382">
    <property type="entry name" value="AAA"/>
    <property type="match status" value="1"/>
</dbReference>
<keyword evidence="3" id="KW-1003">Cell membrane</keyword>
<sequence>MYLKAVKINSNQAVLEDYPFSLPIIKNLLHSNQPLPFSKPITFLAGENGSGKSTLLEGIALALGMNPEGGTKNFNFSTYDSHSELHEHLTLVRQGVLPKTMFFLRAESYYNLASAVQDLALDAFYGNRTLHELSHGEGVLSIVTNRFTNNGLYLLDEPESGLSVSRQMTLLKEIITLSQQNCQFIIATHSPVLLAATQATVYQIKQGTLQTVNYHETDAYQDMKLFIDDPERMLYYLLDD</sequence>
<keyword evidence="7" id="KW-0472">Membrane</keyword>
<dbReference type="CDD" id="cd00267">
    <property type="entry name" value="ABC_ATPase"/>
    <property type="match status" value="1"/>
</dbReference>
<dbReference type="Pfam" id="PF13304">
    <property type="entry name" value="AAA_21"/>
    <property type="match status" value="1"/>
</dbReference>
<reference evidence="9" key="1">
    <citation type="submission" date="2023-03" db="EMBL/GenBank/DDBJ databases">
        <authorList>
            <person name="Shen W."/>
            <person name="Cai J."/>
        </authorList>
    </citation>
    <scope>NUCLEOTIDE SEQUENCE</scope>
    <source>
        <strain evidence="9">B226-2</strain>
    </source>
</reference>
<dbReference type="PANTHER" id="PTHR42771">
    <property type="entry name" value="IRON(3+)-HYDROXAMATE IMPORT ATP-BINDING PROTEIN FHUC"/>
    <property type="match status" value="1"/>
</dbReference>
<dbReference type="RefSeq" id="WP_270597682.1">
    <property type="nucleotide sequence ID" value="NZ_JAQESC010000004.1"/>
</dbReference>
<dbReference type="Gene3D" id="3.40.50.300">
    <property type="entry name" value="P-loop containing nucleotide triphosphate hydrolases"/>
    <property type="match status" value="2"/>
</dbReference>
<evidence type="ECO:0000256" key="1">
    <source>
        <dbReference type="ARBA" id="ARBA00004202"/>
    </source>
</evidence>
<evidence type="ECO:0000256" key="5">
    <source>
        <dbReference type="ARBA" id="ARBA00023004"/>
    </source>
</evidence>
<dbReference type="InterPro" id="IPR051535">
    <property type="entry name" value="Siderophore_ABC-ATPase"/>
</dbReference>
<keyword evidence="6" id="KW-0406">Ion transport</keyword>
<evidence type="ECO:0000256" key="7">
    <source>
        <dbReference type="ARBA" id="ARBA00023136"/>
    </source>
</evidence>
<dbReference type="InterPro" id="IPR003593">
    <property type="entry name" value="AAA+_ATPase"/>
</dbReference>
<dbReference type="AlphaFoldDB" id="A0AAW8U1G2"/>
<evidence type="ECO:0000256" key="6">
    <source>
        <dbReference type="ARBA" id="ARBA00023065"/>
    </source>
</evidence>
<dbReference type="InterPro" id="IPR038729">
    <property type="entry name" value="Rad50/SbcC_AAA"/>
</dbReference>
<dbReference type="Pfam" id="PF13476">
    <property type="entry name" value="AAA_23"/>
    <property type="match status" value="1"/>
</dbReference>
<comment type="subcellular location">
    <subcellularLocation>
        <location evidence="1">Cell membrane</location>
        <topology evidence="1">Peripheral membrane protein</topology>
    </subcellularLocation>
</comment>
<evidence type="ECO:0000256" key="4">
    <source>
        <dbReference type="ARBA" id="ARBA00022496"/>
    </source>
</evidence>
<dbReference type="Proteomes" id="UP001256711">
    <property type="component" value="Unassembled WGS sequence"/>
</dbReference>
<evidence type="ECO:0000256" key="3">
    <source>
        <dbReference type="ARBA" id="ARBA00022475"/>
    </source>
</evidence>
<accession>A0AAW8U1G2</accession>
<dbReference type="PANTHER" id="PTHR42771:SF2">
    <property type="entry name" value="IRON(3+)-HYDROXAMATE IMPORT ATP-BINDING PROTEIN FHUC"/>
    <property type="match status" value="1"/>
</dbReference>
<evidence type="ECO:0000313" key="9">
    <source>
        <dbReference type="EMBL" id="MDT2811057.1"/>
    </source>
</evidence>
<dbReference type="GO" id="GO:0006302">
    <property type="term" value="P:double-strand break repair"/>
    <property type="evidence" value="ECO:0007669"/>
    <property type="project" value="InterPro"/>
</dbReference>
<evidence type="ECO:0000259" key="8">
    <source>
        <dbReference type="SMART" id="SM00382"/>
    </source>
</evidence>
<dbReference type="GO" id="GO:0006826">
    <property type="term" value="P:iron ion transport"/>
    <property type="evidence" value="ECO:0007669"/>
    <property type="project" value="UniProtKB-KW"/>
</dbReference>
<dbReference type="GO" id="GO:0005524">
    <property type="term" value="F:ATP binding"/>
    <property type="evidence" value="ECO:0007669"/>
    <property type="project" value="InterPro"/>
</dbReference>
<dbReference type="SUPFAM" id="SSF52540">
    <property type="entry name" value="P-loop containing nucleoside triphosphate hydrolases"/>
    <property type="match status" value="1"/>
</dbReference>
<dbReference type="GO" id="GO:0016887">
    <property type="term" value="F:ATP hydrolysis activity"/>
    <property type="evidence" value="ECO:0007669"/>
    <property type="project" value="InterPro"/>
</dbReference>
<keyword evidence="4" id="KW-0410">Iron transport</keyword>
<dbReference type="InterPro" id="IPR003959">
    <property type="entry name" value="ATPase_AAA_core"/>
</dbReference>
<feature type="domain" description="AAA+ ATPase" evidence="8">
    <location>
        <begin position="38"/>
        <end position="208"/>
    </location>
</feature>
<keyword evidence="5" id="KW-0408">Iron</keyword>
<name>A0AAW8U1G2_9ENTE</name>
<organism evidence="9 10">
    <name type="scientific">Enterococcus asini</name>
    <dbReference type="NCBI Taxonomy" id="57732"/>
    <lineage>
        <taxon>Bacteria</taxon>
        <taxon>Bacillati</taxon>
        <taxon>Bacillota</taxon>
        <taxon>Bacilli</taxon>
        <taxon>Lactobacillales</taxon>
        <taxon>Enterococcaceae</taxon>
        <taxon>Enterococcus</taxon>
    </lineage>
</organism>
<evidence type="ECO:0000256" key="2">
    <source>
        <dbReference type="ARBA" id="ARBA00022448"/>
    </source>
</evidence>
<comment type="caution">
    <text evidence="9">The sequence shown here is derived from an EMBL/GenBank/DDBJ whole genome shotgun (WGS) entry which is preliminary data.</text>
</comment>